<keyword evidence="2" id="KW-1185">Reference proteome</keyword>
<evidence type="ECO:0000313" key="2">
    <source>
        <dbReference type="Proteomes" id="UP000516349"/>
    </source>
</evidence>
<proteinExistence type="predicted"/>
<evidence type="ECO:0008006" key="3">
    <source>
        <dbReference type="Google" id="ProtNLM"/>
    </source>
</evidence>
<sequence length="411" mass="46118">MVVRLSRIGCLALSVMMFESTMVAYHQPAIAEVLTDSVGKKLQQAQQALNAHQYERAQMLVRSAMATSGRTDYDIYTILQMQSAVATASGNLRDTLVANNQLLNFKLTSPQKKIDILLAESTMAYRAKDYAQAVQSIKKYFAAGGHHPYMQTLLVQSYLLQKDYRNTLREQQLQIDQEKKAGQIPAESQFQVLATCFQALKNRNGLIGAYTQLVTYYPKAEYWQQLIYLQLDRNKIPAGLEFDKYFLLYQTGLLKTAADYMEAAEVAVQTDLPSFAETLIANGYQKGILGQGPESTRQKRLSTFVTQKAQKMKDQWRNVDLSNTEKYNGDVLVQAGLNLVFAGQSDKGLALMGQGQKQGVKDPNLALLRLGLAYFIAGKRDQAARELQKISGNTVLAQMARLWRLVIIQKK</sequence>
<dbReference type="EMBL" id="CP060244">
    <property type="protein sequence ID" value="QNT77536.1"/>
    <property type="molecule type" value="Genomic_DNA"/>
</dbReference>
<name>A0A7H1NP26_9PROT</name>
<dbReference type="AlphaFoldDB" id="A0A7H1NP26"/>
<protein>
    <recommendedName>
        <fullName evidence="3">Tetratricopeptide repeat protein</fullName>
    </recommendedName>
</protein>
<organism evidence="1 2">
    <name type="scientific">Entomobacter blattae</name>
    <dbReference type="NCBI Taxonomy" id="2762277"/>
    <lineage>
        <taxon>Bacteria</taxon>
        <taxon>Pseudomonadati</taxon>
        <taxon>Pseudomonadota</taxon>
        <taxon>Alphaproteobacteria</taxon>
        <taxon>Acetobacterales</taxon>
        <taxon>Acetobacteraceae</taxon>
        <taxon>Entomobacter</taxon>
    </lineage>
</organism>
<dbReference type="RefSeq" id="WP_203413998.1">
    <property type="nucleotide sequence ID" value="NZ_CP060244.1"/>
</dbReference>
<dbReference type="KEGG" id="ebla:JGUZn3_02780"/>
<accession>A0A7H1NP26</accession>
<evidence type="ECO:0000313" key="1">
    <source>
        <dbReference type="EMBL" id="QNT77536.1"/>
    </source>
</evidence>
<gene>
    <name evidence="1" type="ORF">JGUZn3_02780</name>
</gene>
<dbReference type="Proteomes" id="UP000516349">
    <property type="component" value="Chromosome"/>
</dbReference>
<reference evidence="1 2" key="1">
    <citation type="submission" date="2020-08" db="EMBL/GenBank/DDBJ databases">
        <title>Complete genome sequence of Entomobacter blattae G55GP.</title>
        <authorList>
            <person name="Poehlein A."/>
            <person name="Guzman J."/>
            <person name="Daniel R."/>
            <person name="Vilcinskas A."/>
        </authorList>
    </citation>
    <scope>NUCLEOTIDE SEQUENCE [LARGE SCALE GENOMIC DNA]</scope>
    <source>
        <strain evidence="1 2">G55GP</strain>
    </source>
</reference>